<proteinExistence type="inferred from homology"/>
<feature type="binding site" description="axial binding residue" evidence="8">
    <location>
        <position position="533"/>
    </location>
    <ligand>
        <name>heme</name>
        <dbReference type="ChEBI" id="CHEBI:30413"/>
    </ligand>
    <ligandPart>
        <name>Fe</name>
        <dbReference type="ChEBI" id="CHEBI:18248"/>
    </ligandPart>
</feature>
<evidence type="ECO:0000256" key="4">
    <source>
        <dbReference type="ARBA" id="ARBA00022723"/>
    </source>
</evidence>
<evidence type="ECO:0000256" key="7">
    <source>
        <dbReference type="ARBA" id="ARBA00023033"/>
    </source>
</evidence>
<dbReference type="Pfam" id="PF00067">
    <property type="entry name" value="p450"/>
    <property type="match status" value="1"/>
</dbReference>
<evidence type="ECO:0000313" key="12">
    <source>
        <dbReference type="Proteomes" id="UP000230002"/>
    </source>
</evidence>
<feature type="transmembrane region" description="Helical" evidence="10">
    <location>
        <begin position="16"/>
        <end position="37"/>
    </location>
</feature>
<comment type="cofactor">
    <cofactor evidence="1 8">
        <name>heme</name>
        <dbReference type="ChEBI" id="CHEBI:30413"/>
    </cofactor>
</comment>
<comment type="caution">
    <text evidence="11">The sequence shown here is derived from an EMBL/GenBank/DDBJ whole genome shotgun (WGS) entry which is preliminary data.</text>
</comment>
<dbReference type="OrthoDB" id="1470350at2759"/>
<organism evidence="11 12">
    <name type="scientific">Ganoderma sinense ZZ0214-1</name>
    <dbReference type="NCBI Taxonomy" id="1077348"/>
    <lineage>
        <taxon>Eukaryota</taxon>
        <taxon>Fungi</taxon>
        <taxon>Dikarya</taxon>
        <taxon>Basidiomycota</taxon>
        <taxon>Agaricomycotina</taxon>
        <taxon>Agaricomycetes</taxon>
        <taxon>Polyporales</taxon>
        <taxon>Polyporaceae</taxon>
        <taxon>Ganoderma</taxon>
    </lineage>
</organism>
<keyword evidence="6 8" id="KW-0408">Iron</keyword>
<protein>
    <submittedName>
        <fullName evidence="11">Cytochrome P450</fullName>
    </submittedName>
</protein>
<dbReference type="STRING" id="1077348.A0A2G8ST79"/>
<gene>
    <name evidence="11" type="ORF">GSI_00603</name>
</gene>
<keyword evidence="4 8" id="KW-0479">Metal-binding</keyword>
<dbReference type="GO" id="GO:0005506">
    <property type="term" value="F:iron ion binding"/>
    <property type="evidence" value="ECO:0007669"/>
    <property type="project" value="InterPro"/>
</dbReference>
<dbReference type="InterPro" id="IPR036396">
    <property type="entry name" value="Cyt_P450_sf"/>
</dbReference>
<dbReference type="InterPro" id="IPR001128">
    <property type="entry name" value="Cyt_P450"/>
</dbReference>
<dbReference type="SUPFAM" id="SSF48264">
    <property type="entry name" value="Cytochrome P450"/>
    <property type="match status" value="1"/>
</dbReference>
<reference evidence="11 12" key="1">
    <citation type="journal article" date="2015" name="Sci. Rep.">
        <title>Chromosome-level genome map provides insights into diverse defense mechanisms in the medicinal fungus Ganoderma sinense.</title>
        <authorList>
            <person name="Zhu Y."/>
            <person name="Xu J."/>
            <person name="Sun C."/>
            <person name="Zhou S."/>
            <person name="Xu H."/>
            <person name="Nelson D.R."/>
            <person name="Qian J."/>
            <person name="Song J."/>
            <person name="Luo H."/>
            <person name="Xiang L."/>
            <person name="Li Y."/>
            <person name="Xu Z."/>
            <person name="Ji A."/>
            <person name="Wang L."/>
            <person name="Lu S."/>
            <person name="Hayward A."/>
            <person name="Sun W."/>
            <person name="Li X."/>
            <person name="Schwartz D.C."/>
            <person name="Wang Y."/>
            <person name="Chen S."/>
        </authorList>
    </citation>
    <scope>NUCLEOTIDE SEQUENCE [LARGE SCALE GENOMIC DNA]</scope>
    <source>
        <strain evidence="11 12">ZZ0214-1</strain>
    </source>
</reference>
<dbReference type="AlphaFoldDB" id="A0A2G8ST79"/>
<accession>A0A2G8ST79</accession>
<dbReference type="InterPro" id="IPR017972">
    <property type="entry name" value="Cyt_P450_CS"/>
</dbReference>
<keyword evidence="3 8" id="KW-0349">Heme</keyword>
<dbReference type="GO" id="GO:0020037">
    <property type="term" value="F:heme binding"/>
    <property type="evidence" value="ECO:0007669"/>
    <property type="project" value="InterPro"/>
</dbReference>
<evidence type="ECO:0000256" key="6">
    <source>
        <dbReference type="ARBA" id="ARBA00023004"/>
    </source>
</evidence>
<dbReference type="InterPro" id="IPR047146">
    <property type="entry name" value="Cyt_P450_E_CYP52_fungi"/>
</dbReference>
<keyword evidence="12" id="KW-1185">Reference proteome</keyword>
<dbReference type="CDD" id="cd11063">
    <property type="entry name" value="CYP52"/>
    <property type="match status" value="1"/>
</dbReference>
<evidence type="ECO:0000313" key="11">
    <source>
        <dbReference type="EMBL" id="PIL36913.1"/>
    </source>
</evidence>
<evidence type="ECO:0000256" key="10">
    <source>
        <dbReference type="SAM" id="Phobius"/>
    </source>
</evidence>
<evidence type="ECO:0000256" key="8">
    <source>
        <dbReference type="PIRSR" id="PIRSR602401-1"/>
    </source>
</evidence>
<dbReference type="GO" id="GO:0004497">
    <property type="term" value="F:monooxygenase activity"/>
    <property type="evidence" value="ECO:0007669"/>
    <property type="project" value="UniProtKB-KW"/>
</dbReference>
<dbReference type="InterPro" id="IPR002401">
    <property type="entry name" value="Cyt_P450_E_grp-I"/>
</dbReference>
<name>A0A2G8ST79_9APHY</name>
<dbReference type="PRINTS" id="PR00385">
    <property type="entry name" value="P450"/>
</dbReference>
<evidence type="ECO:0000256" key="2">
    <source>
        <dbReference type="ARBA" id="ARBA00010617"/>
    </source>
</evidence>
<evidence type="ECO:0000256" key="9">
    <source>
        <dbReference type="RuleBase" id="RU000461"/>
    </source>
</evidence>
<keyword evidence="7 9" id="KW-0503">Monooxygenase</keyword>
<comment type="similarity">
    <text evidence="2 9">Belongs to the cytochrome P450 family.</text>
</comment>
<evidence type="ECO:0000256" key="1">
    <source>
        <dbReference type="ARBA" id="ARBA00001971"/>
    </source>
</evidence>
<dbReference type="GO" id="GO:0016705">
    <property type="term" value="F:oxidoreductase activity, acting on paired donors, with incorporation or reduction of molecular oxygen"/>
    <property type="evidence" value="ECO:0007669"/>
    <property type="project" value="InterPro"/>
</dbReference>
<keyword evidence="10" id="KW-0812">Transmembrane</keyword>
<keyword evidence="10" id="KW-0472">Membrane</keyword>
<dbReference type="Gene3D" id="1.10.630.10">
    <property type="entry name" value="Cytochrome P450"/>
    <property type="match status" value="1"/>
</dbReference>
<dbReference type="PRINTS" id="PR00463">
    <property type="entry name" value="EP450I"/>
</dbReference>
<dbReference type="EMBL" id="AYKW01000001">
    <property type="protein sequence ID" value="PIL36913.1"/>
    <property type="molecule type" value="Genomic_DNA"/>
</dbReference>
<feature type="transmembrane region" description="Helical" evidence="10">
    <location>
        <begin position="49"/>
        <end position="68"/>
    </location>
</feature>
<sequence>MPSLTSRLFGPGFSPVFWWILSQLTPAAIIVVAARVLHSFDIIHIPTILVALTSLLSIPLLRVVRVLFRRWSVGRRAARMGAVLPPSWDGQKFGNMDLVKIGMEGWKKGYPGDGFWTNSQVDKMVGLHSVTLLGDTMYVATDANILKTILATQFHEFEKGDHFKYAMQDVLGEGVFNADGWHQIELIHFIFISRFHRAMTRPYFTRDRISHFEMFDRHADFAIKKMKAHFQNGHALDFQDLISRFTLDSATEFLFGQCVHSLKYDLPYAYNDRPSPAVATAAKGAAARFAEAFSEVQDGLAFRLRVGWTWAFQEVWKGRTDVHMEVVDTYLQPILEEAVKKNRSLVAKPEKEAEDDDDETLLDHLVKQTQDPKVLHDETLNIMIAGRDTTAATLTFAVYLLCLYPHVFQKLRAEVIEKIGPTQLPNFDDIRTMKYLRAVINETLRLYPIVPFNVRVATKDTTIPNPNASKPPIFVPAGTAVTYSVFMMHRRKDYWGPDALHFDPDRFVDERLNKYFTGNPFIFLPFNAGPRICLGQQFAYNEMSFFLIRLLQNFSHMELDLNAQSPDSRPPPEWLNHEGHRGKEKIFPKTHLTLYVLGGLWVKMTEAEREEL</sequence>
<evidence type="ECO:0000256" key="3">
    <source>
        <dbReference type="ARBA" id="ARBA00022617"/>
    </source>
</evidence>
<evidence type="ECO:0000256" key="5">
    <source>
        <dbReference type="ARBA" id="ARBA00023002"/>
    </source>
</evidence>
<keyword evidence="5 9" id="KW-0560">Oxidoreductase</keyword>
<dbReference type="PROSITE" id="PS00086">
    <property type="entry name" value="CYTOCHROME_P450"/>
    <property type="match status" value="1"/>
</dbReference>
<dbReference type="PANTHER" id="PTHR24287">
    <property type="entry name" value="P450, PUTATIVE (EUROFUNG)-RELATED"/>
    <property type="match status" value="1"/>
</dbReference>
<dbReference type="PANTHER" id="PTHR24287:SF1">
    <property type="entry name" value="P450, PUTATIVE (EUROFUNG)-RELATED"/>
    <property type="match status" value="1"/>
</dbReference>
<keyword evidence="10" id="KW-1133">Transmembrane helix</keyword>
<dbReference type="Proteomes" id="UP000230002">
    <property type="component" value="Unassembled WGS sequence"/>
</dbReference>